<dbReference type="AlphaFoldDB" id="A0A7M4DQ34"/>
<protein>
    <submittedName>
        <fullName evidence="2">Uncharacterized protein</fullName>
    </submittedName>
</protein>
<accession>A0A7M4DQ34</accession>
<keyword evidence="3" id="KW-1185">Reference proteome</keyword>
<evidence type="ECO:0000313" key="3">
    <source>
        <dbReference type="Proteomes" id="UP000419743"/>
    </source>
</evidence>
<organism evidence="2 3">
    <name type="scientific">Occultella aeris</name>
    <dbReference type="NCBI Taxonomy" id="2761496"/>
    <lineage>
        <taxon>Bacteria</taxon>
        <taxon>Bacillati</taxon>
        <taxon>Actinomycetota</taxon>
        <taxon>Actinomycetes</taxon>
        <taxon>Micrococcales</taxon>
        <taxon>Ruaniaceae</taxon>
        <taxon>Occultella</taxon>
    </lineage>
</organism>
<feature type="region of interest" description="Disordered" evidence="1">
    <location>
        <begin position="134"/>
        <end position="153"/>
    </location>
</feature>
<gene>
    <name evidence="2" type="ORF">HALOF300_04271</name>
</gene>
<evidence type="ECO:0000256" key="1">
    <source>
        <dbReference type="SAM" id="MobiDB-lite"/>
    </source>
</evidence>
<name>A0A7M4DQ34_9MICO</name>
<sequence length="153" mass="16853">MIEAWPALLADRPTAVDRVLVTTAEETWDAPLVDLGFTAARTEQIWRLPLAALPAPVTGGSHDFTPVTGCDLVRVSELDNIVRHQIPGTEDWTGTVEDLRATLADDEFDPDLYLIAVHRGSGTYDVRNRDSHTMAARHGGVPEHRTTEWTATL</sequence>
<evidence type="ECO:0000313" key="2">
    <source>
        <dbReference type="EMBL" id="VZO39578.1"/>
    </source>
</evidence>
<dbReference type="Gene3D" id="3.40.630.30">
    <property type="match status" value="1"/>
</dbReference>
<comment type="caution">
    <text evidence="2">The sequence shown here is derived from an EMBL/GenBank/DDBJ whole genome shotgun (WGS) entry which is preliminary data.</text>
</comment>
<proteinExistence type="predicted"/>
<dbReference type="EMBL" id="CACRYJ010000060">
    <property type="protein sequence ID" value="VZO39578.1"/>
    <property type="molecule type" value="Genomic_DNA"/>
</dbReference>
<dbReference type="Proteomes" id="UP000419743">
    <property type="component" value="Unassembled WGS sequence"/>
</dbReference>
<dbReference type="RefSeq" id="WP_156742886.1">
    <property type="nucleotide sequence ID" value="NZ_CACRYJ010000060.1"/>
</dbReference>
<reference evidence="2 3" key="1">
    <citation type="submission" date="2019-11" db="EMBL/GenBank/DDBJ databases">
        <authorList>
            <person name="Criscuolo A."/>
        </authorList>
    </citation>
    <scope>NUCLEOTIDE SEQUENCE [LARGE SCALE GENOMIC DNA]</scope>
    <source>
        <strain evidence="2">CIP111667</strain>
    </source>
</reference>